<keyword evidence="2" id="KW-1185">Reference proteome</keyword>
<sequence>MFDIHPPFYNELKIILIKKIFTIPPLINNKGVIKVMIVFIVFTDKAYQVFGVIFYWRPHVMVQLTNRITHTLPPFISYYTKYASLHGLRIS</sequence>
<name>A0A1V9G6H7_9BACT</name>
<dbReference type="EMBL" id="LVYD01000002">
    <property type="protein sequence ID" value="OQP66249.1"/>
    <property type="molecule type" value="Genomic_DNA"/>
</dbReference>
<comment type="caution">
    <text evidence="1">The sequence shown here is derived from an EMBL/GenBank/DDBJ whole genome shotgun (WGS) entry which is preliminary data.</text>
</comment>
<proteinExistence type="predicted"/>
<evidence type="ECO:0000313" key="2">
    <source>
        <dbReference type="Proteomes" id="UP000192796"/>
    </source>
</evidence>
<reference evidence="1 2" key="1">
    <citation type="submission" date="2016-03" db="EMBL/GenBank/DDBJ databases">
        <title>Niastella vici sp. nov., isolated from farmland soil.</title>
        <authorList>
            <person name="Chen L."/>
            <person name="Wang D."/>
            <person name="Yang S."/>
            <person name="Wang G."/>
        </authorList>
    </citation>
    <scope>NUCLEOTIDE SEQUENCE [LARGE SCALE GENOMIC DNA]</scope>
    <source>
        <strain evidence="1 2">DJ57</strain>
    </source>
</reference>
<dbReference type="AlphaFoldDB" id="A0A1V9G6H7"/>
<accession>A0A1V9G6H7</accession>
<evidence type="ECO:0000313" key="1">
    <source>
        <dbReference type="EMBL" id="OQP66249.1"/>
    </source>
</evidence>
<dbReference type="Proteomes" id="UP000192796">
    <property type="component" value="Unassembled WGS sequence"/>
</dbReference>
<protein>
    <submittedName>
        <fullName evidence="1">Uncharacterized protein</fullName>
    </submittedName>
</protein>
<gene>
    <name evidence="1" type="ORF">A3860_12150</name>
</gene>
<organism evidence="1 2">
    <name type="scientific">Niastella vici</name>
    <dbReference type="NCBI Taxonomy" id="1703345"/>
    <lineage>
        <taxon>Bacteria</taxon>
        <taxon>Pseudomonadati</taxon>
        <taxon>Bacteroidota</taxon>
        <taxon>Chitinophagia</taxon>
        <taxon>Chitinophagales</taxon>
        <taxon>Chitinophagaceae</taxon>
        <taxon>Niastella</taxon>
    </lineage>
</organism>